<dbReference type="PANTHER" id="PTHR11267">
    <property type="entry name" value="T-BOX PROTEIN-RELATED"/>
    <property type="match status" value="1"/>
</dbReference>
<evidence type="ECO:0000313" key="9">
    <source>
        <dbReference type="EMBL" id="KAG5857173.1"/>
    </source>
</evidence>
<keyword evidence="2" id="KW-0805">Transcription regulation</keyword>
<feature type="compositionally biased region" description="Basic residues" evidence="7">
    <location>
        <begin position="900"/>
        <end position="915"/>
    </location>
</feature>
<feature type="region of interest" description="Disordered" evidence="7">
    <location>
        <begin position="1428"/>
        <end position="1450"/>
    </location>
</feature>
<dbReference type="InterPro" id="IPR036960">
    <property type="entry name" value="T-box_sf"/>
</dbReference>
<dbReference type="GO" id="GO:0000981">
    <property type="term" value="F:DNA-binding transcription factor activity, RNA polymerase II-specific"/>
    <property type="evidence" value="ECO:0007669"/>
    <property type="project" value="TreeGrafter"/>
</dbReference>
<dbReference type="InterPro" id="IPR046360">
    <property type="entry name" value="T-box_DNA-bd"/>
</dbReference>
<name>A0A9D3S712_ANGAN</name>
<feature type="region of interest" description="Disordered" evidence="7">
    <location>
        <begin position="878"/>
        <end position="959"/>
    </location>
</feature>
<evidence type="ECO:0000256" key="2">
    <source>
        <dbReference type="ARBA" id="ARBA00023015"/>
    </source>
</evidence>
<evidence type="ECO:0000256" key="4">
    <source>
        <dbReference type="ARBA" id="ARBA00023163"/>
    </source>
</evidence>
<dbReference type="SMART" id="SM00425">
    <property type="entry name" value="TBOX"/>
    <property type="match status" value="1"/>
</dbReference>
<accession>A0A9D3S712</accession>
<dbReference type="InterPro" id="IPR008967">
    <property type="entry name" value="p53-like_TF_DNA-bd_sf"/>
</dbReference>
<dbReference type="Pfam" id="PF16059">
    <property type="entry name" value="MGA_dom"/>
    <property type="match status" value="1"/>
</dbReference>
<feature type="compositionally biased region" description="Low complexity" evidence="7">
    <location>
        <begin position="927"/>
        <end position="939"/>
    </location>
</feature>
<protein>
    <recommendedName>
        <fullName evidence="8">T-box domain-containing protein</fullName>
    </recommendedName>
</protein>
<organism evidence="9 10">
    <name type="scientific">Anguilla anguilla</name>
    <name type="common">European freshwater eel</name>
    <name type="synonym">Muraena anguilla</name>
    <dbReference type="NCBI Taxonomy" id="7936"/>
    <lineage>
        <taxon>Eukaryota</taxon>
        <taxon>Metazoa</taxon>
        <taxon>Chordata</taxon>
        <taxon>Craniata</taxon>
        <taxon>Vertebrata</taxon>
        <taxon>Euteleostomi</taxon>
        <taxon>Actinopterygii</taxon>
        <taxon>Neopterygii</taxon>
        <taxon>Teleostei</taxon>
        <taxon>Anguilliformes</taxon>
        <taxon>Anguillidae</taxon>
        <taxon>Anguilla</taxon>
    </lineage>
</organism>
<gene>
    <name evidence="9" type="ORF">ANANG_G00016300</name>
</gene>
<feature type="region of interest" description="Disordered" evidence="7">
    <location>
        <begin position="658"/>
        <end position="679"/>
    </location>
</feature>
<feature type="region of interest" description="Disordered" evidence="7">
    <location>
        <begin position="319"/>
        <end position="632"/>
    </location>
</feature>
<keyword evidence="3 6" id="KW-0238">DNA-binding</keyword>
<dbReference type="SUPFAM" id="SSF49417">
    <property type="entry name" value="p53-like transcription factors"/>
    <property type="match status" value="1"/>
</dbReference>
<dbReference type="GO" id="GO:0000978">
    <property type="term" value="F:RNA polymerase II cis-regulatory region sequence-specific DNA binding"/>
    <property type="evidence" value="ECO:0007669"/>
    <property type="project" value="InterPro"/>
</dbReference>
<comment type="caution">
    <text evidence="6">Lacks conserved residue(s) required for the propagation of feature annotation.</text>
</comment>
<dbReference type="PROSITE" id="PS01264">
    <property type="entry name" value="TBOX_2"/>
    <property type="match status" value="1"/>
</dbReference>
<dbReference type="InterPro" id="IPR032060">
    <property type="entry name" value="MGA_dom"/>
</dbReference>
<dbReference type="FunFam" id="2.60.40.820:FF:000009">
    <property type="entry name" value="MAX gene-associated protein isoform X1"/>
    <property type="match status" value="1"/>
</dbReference>
<evidence type="ECO:0000256" key="3">
    <source>
        <dbReference type="ARBA" id="ARBA00023125"/>
    </source>
</evidence>
<feature type="compositionally biased region" description="Pro residues" evidence="7">
    <location>
        <begin position="666"/>
        <end position="675"/>
    </location>
</feature>
<dbReference type="EMBL" id="JAFIRN010000001">
    <property type="protein sequence ID" value="KAG5857173.1"/>
    <property type="molecule type" value="Genomic_DNA"/>
</dbReference>
<dbReference type="PRINTS" id="PR00937">
    <property type="entry name" value="TBOX"/>
</dbReference>
<dbReference type="InterPro" id="IPR001699">
    <property type="entry name" value="TF_T-box"/>
</dbReference>
<reference evidence="9" key="1">
    <citation type="submission" date="2021-01" db="EMBL/GenBank/DDBJ databases">
        <title>A chromosome-scale assembly of European eel, Anguilla anguilla.</title>
        <authorList>
            <person name="Henkel C."/>
            <person name="Jong-Raadsen S.A."/>
            <person name="Dufour S."/>
            <person name="Weltzien F.-A."/>
            <person name="Palstra A.P."/>
            <person name="Pelster B."/>
            <person name="Spaink H.P."/>
            <person name="Van Den Thillart G.E."/>
            <person name="Jansen H."/>
            <person name="Zahm M."/>
            <person name="Klopp C."/>
            <person name="Cedric C."/>
            <person name="Louis A."/>
            <person name="Berthelot C."/>
            <person name="Parey E."/>
            <person name="Roest Crollius H."/>
            <person name="Montfort J."/>
            <person name="Robinson-Rechavi M."/>
            <person name="Bucao C."/>
            <person name="Bouchez O."/>
            <person name="Gislard M."/>
            <person name="Lluch J."/>
            <person name="Milhes M."/>
            <person name="Lampietro C."/>
            <person name="Lopez Roques C."/>
            <person name="Donnadieu C."/>
            <person name="Braasch I."/>
            <person name="Desvignes T."/>
            <person name="Postlethwait J."/>
            <person name="Bobe J."/>
            <person name="Guiguen Y."/>
            <person name="Dirks R."/>
        </authorList>
    </citation>
    <scope>NUCLEOTIDE SEQUENCE</scope>
    <source>
        <strain evidence="9">Tag_6206</strain>
        <tissue evidence="9">Liver</tissue>
    </source>
</reference>
<comment type="subcellular location">
    <subcellularLocation>
        <location evidence="1 6">Nucleus</location>
    </subcellularLocation>
</comment>
<dbReference type="GO" id="GO:0001708">
    <property type="term" value="P:cell fate specification"/>
    <property type="evidence" value="ECO:0007669"/>
    <property type="project" value="TreeGrafter"/>
</dbReference>
<dbReference type="GO" id="GO:0045893">
    <property type="term" value="P:positive regulation of DNA-templated transcription"/>
    <property type="evidence" value="ECO:0007669"/>
    <property type="project" value="InterPro"/>
</dbReference>
<evidence type="ECO:0000313" key="10">
    <source>
        <dbReference type="Proteomes" id="UP001044222"/>
    </source>
</evidence>
<evidence type="ECO:0000256" key="1">
    <source>
        <dbReference type="ARBA" id="ARBA00004123"/>
    </source>
</evidence>
<dbReference type="InterPro" id="IPR018186">
    <property type="entry name" value="TF_T-box_CS"/>
</dbReference>
<evidence type="ECO:0000256" key="5">
    <source>
        <dbReference type="ARBA" id="ARBA00023242"/>
    </source>
</evidence>
<dbReference type="PROSITE" id="PS50252">
    <property type="entry name" value="TBOX_3"/>
    <property type="match status" value="1"/>
</dbReference>
<evidence type="ECO:0000259" key="8">
    <source>
        <dbReference type="PROSITE" id="PS50252"/>
    </source>
</evidence>
<feature type="compositionally biased region" description="Basic and acidic residues" evidence="7">
    <location>
        <begin position="363"/>
        <end position="380"/>
    </location>
</feature>
<feature type="compositionally biased region" description="Low complexity" evidence="7">
    <location>
        <begin position="1429"/>
        <end position="1445"/>
    </location>
</feature>
<feature type="region of interest" description="Disordered" evidence="7">
    <location>
        <begin position="244"/>
        <end position="277"/>
    </location>
</feature>
<keyword evidence="4" id="KW-0804">Transcription</keyword>
<feature type="region of interest" description="Disordered" evidence="7">
    <location>
        <begin position="1480"/>
        <end position="1506"/>
    </location>
</feature>
<feature type="compositionally biased region" description="Basic residues" evidence="7">
    <location>
        <begin position="595"/>
        <end position="613"/>
    </location>
</feature>
<feature type="compositionally biased region" description="Low complexity" evidence="7">
    <location>
        <begin position="1495"/>
        <end position="1506"/>
    </location>
</feature>
<comment type="caution">
    <text evidence="9">The sequence shown here is derived from an EMBL/GenBank/DDBJ whole genome shotgun (WGS) entry which is preliminary data.</text>
</comment>
<feature type="compositionally biased region" description="Polar residues" evidence="7">
    <location>
        <begin position="424"/>
        <end position="435"/>
    </location>
</feature>
<proteinExistence type="predicted"/>
<dbReference type="CDD" id="cd20195">
    <property type="entry name" value="T-box_MGA-like"/>
    <property type="match status" value="1"/>
</dbReference>
<feature type="compositionally biased region" description="Low complexity" evidence="7">
    <location>
        <begin position="520"/>
        <end position="557"/>
    </location>
</feature>
<feature type="compositionally biased region" description="Low complexity" evidence="7">
    <location>
        <begin position="1339"/>
        <end position="1353"/>
    </location>
</feature>
<dbReference type="Pfam" id="PF00907">
    <property type="entry name" value="T-box"/>
    <property type="match status" value="1"/>
</dbReference>
<feature type="domain" description="T-box" evidence="8">
    <location>
        <begin position="65"/>
        <end position="246"/>
    </location>
</feature>
<keyword evidence="5 6" id="KW-0539">Nucleus</keyword>
<dbReference type="Gene3D" id="2.60.40.820">
    <property type="entry name" value="Transcription factor, T-box"/>
    <property type="match status" value="1"/>
</dbReference>
<evidence type="ECO:0000256" key="6">
    <source>
        <dbReference type="PROSITE-ProRule" id="PRU00201"/>
    </source>
</evidence>
<dbReference type="PANTHER" id="PTHR11267:SF32">
    <property type="entry name" value="MAX GENE-ASSOCIATED PROTEIN"/>
    <property type="match status" value="1"/>
</dbReference>
<dbReference type="Proteomes" id="UP001044222">
    <property type="component" value="Unassembled WGS sequence"/>
</dbReference>
<feature type="region of interest" description="Disordered" evidence="7">
    <location>
        <begin position="1323"/>
        <end position="1357"/>
    </location>
</feature>
<feature type="compositionally biased region" description="Pro residues" evidence="7">
    <location>
        <begin position="503"/>
        <end position="519"/>
    </location>
</feature>
<dbReference type="GO" id="GO:0000785">
    <property type="term" value="C:chromatin"/>
    <property type="evidence" value="ECO:0007669"/>
    <property type="project" value="TreeGrafter"/>
</dbReference>
<evidence type="ECO:0000256" key="7">
    <source>
        <dbReference type="SAM" id="MobiDB-lite"/>
    </source>
</evidence>
<dbReference type="GO" id="GO:0005634">
    <property type="term" value="C:nucleus"/>
    <property type="evidence" value="ECO:0007669"/>
    <property type="project" value="UniProtKB-SubCell"/>
</dbReference>
<sequence>MTATENQALMVLHEEGAAAPAAAPGSAAPPAFFVILKPGQASEGGRTKPDNLPPECTCKGIKVTLDNNNMWNEFYRCRTEMILTKQGRRMFPYCRFRISGMEPFQRYILVMDITPVDNLRYRWTGQQWEVTGKAEPHVLGRVFIHPDSPSSGHYWMQNPISFYKLKLTNNTLDQEGHVILHSKHRYLPRLHVVPADKATEVIQLNGPDVITFTFPQTEFMAVTAYQNLRITQLKIDYNPFAKGFREDSPGHQPLRPRPEPPNASVGPPRFVGDKEDASPLKKSLKSLLLNSTFDNFVMDQELFSSTDYNIGVLDHSISTTNSSEKDISSKKRPQPGPPSEPAPEAKLRTRKGLTERPPSTAGSDKKHADSASLKEEKEELPVNIATSKESPPDGQEGVGEDQVKTPAGGEPAVAIKPPSDLTPVASSPKLQTSEASGLAVSAGPKGCPADSSGPAAAPWSPVTLRRWPSRPPVRRSERNACPCRCWLCSSSSGGRPRAIMPKPETPSDPAPPSPEPAPSSPASTSLPPAGGLSSPSPELSSPGPTTSPTPASLSPAPALWPPLPDGPEASEGLDGSDPASGSPGTTQAAAPLSSGKRKRKPKPRSRKHRKHGRRPEADPDEVIGGPTDVSMQPNLEDVEGLLFVSFTSKKALEFHLGDQPLNRELPPAPQKTPEPPVDRVAETEEEKIARLEIALLHDLKRLKHRQAIHPVLQEVGLKLNLLDHTLPIDLRYLGVCLPLPPPFLYPGGDGSSAGRISSPDGAVHFVSRTGKTTDFTKIKGWREKFNIASDAPPAKPDSSAGADGALKHRSAFCSDMLDEYLANEGKLIDERAATFAQSAVSPVVYQLPTKSTSYVRTLDSVLKKQTPAPACRRLLQAPLASQKAPTQSTRPTQAAQTRGGRARHARRPPRPRRVTARQASRQGQELPKGPRAPGPAGDPASRDLGRTSPGQGGSSGRGAWLPKTLVKLMDLEDGAVWEGKARTCITQERAEITLASLLTAQGTSKAGPVVARIMKRRAPPCLKAACRLGCVCASLALERRQPTHCGKTECMFGCTCLKRKVVLVREPPKQKKEEGLIFYGALGEDAPPKKKKKKKRMMAYTIPAAEPPSEPAARVRTLWNRKDEVDPEPLHIPEPIHFPSSAAHAPGHDPSASAHRVLKLNAEDEEDRKDPVYLYFESKMTCARVRPYKSKTSPHQAVCPCRSLLCSGKKDDPYHNFPDSTPGKAGVLHTEGAAGKTAKESTLSTPKTAPSKVLEIVSECKWAKKSDRIQVLRVVCEHMAQNRLTRPFRIGPYHIQPLSQSQTRRKGAQGHSVTYKVCISQPAGASPEEGAGRGRRTVARATAARASGAPGADAPRKKTALPFLTGVSPPGILTANRKQPGVPAQGLIKVNGKSYPQAKLQLGQMGALHPANRLAAYITGRLRPLGQEASSAAAAGSKRPSPAASTPQPSHLAKVATTTGVAAPAAISSGSVPVAGAVLNSVDGNTAPKPPKASPSPGLLLGPACS</sequence>
<keyword evidence="10" id="KW-1185">Reference proteome</keyword>